<name>A0A430A8E9_9ENTE</name>
<dbReference type="InterPro" id="IPR036822">
    <property type="entry name" value="CutC-like_dom_sf"/>
</dbReference>
<evidence type="ECO:0000256" key="1">
    <source>
        <dbReference type="ARBA" id="ARBA00007768"/>
    </source>
</evidence>
<comment type="subcellular location">
    <subcellularLocation>
        <location evidence="3">Cytoplasm</location>
    </subcellularLocation>
</comment>
<dbReference type="InterPro" id="IPR005627">
    <property type="entry name" value="CutC-like"/>
</dbReference>
<accession>A0A430A8E9</accession>
<comment type="caution">
    <text evidence="3">Once thought to be involved in copper homeostasis, experiments in E.coli have shown this is not the case.</text>
</comment>
<evidence type="ECO:0000313" key="5">
    <source>
        <dbReference type="Proteomes" id="UP000287101"/>
    </source>
</evidence>
<gene>
    <name evidence="3" type="primary">cutC</name>
    <name evidence="4" type="ORF">CBF31_06410</name>
</gene>
<comment type="caution">
    <text evidence="4">The sequence shown here is derived from an EMBL/GenBank/DDBJ whole genome shotgun (WGS) entry which is preliminary data.</text>
</comment>
<dbReference type="Gene3D" id="3.20.20.380">
    <property type="entry name" value="Copper homeostasis (CutC) domain"/>
    <property type="match status" value="1"/>
</dbReference>
<proteinExistence type="inferred from homology"/>
<sequence length="214" mass="23562">MLIKEFCAENFTNIPAAIHNGAKRIELCDNLTVGGTTVSPGVMSETYDYCHEKGITVMSIIRPRGGNFVYNDTELKMMAEDLTTAKERGTDGIVIGCLTEDNWIDEEAMLEFIKLSDGLQLTFHMAFDELSIDDQFKAIDWLAKYGVQRILTHGGKAGTPIMDNIEHLTKLVDYSDGRVIILPGGGINHENCEAVATALNVTEIHGTKIVPLDI</sequence>
<dbReference type="EMBL" id="NGJY01000002">
    <property type="protein sequence ID" value="RSU03341.1"/>
    <property type="molecule type" value="Genomic_DNA"/>
</dbReference>
<dbReference type="Proteomes" id="UP000287101">
    <property type="component" value="Unassembled WGS sequence"/>
</dbReference>
<dbReference type="Pfam" id="PF03932">
    <property type="entry name" value="CutC"/>
    <property type="match status" value="1"/>
</dbReference>
<evidence type="ECO:0000313" key="4">
    <source>
        <dbReference type="EMBL" id="RSU03341.1"/>
    </source>
</evidence>
<dbReference type="PANTHER" id="PTHR12598">
    <property type="entry name" value="COPPER HOMEOSTASIS PROTEIN CUTC"/>
    <property type="match status" value="1"/>
</dbReference>
<protein>
    <recommendedName>
        <fullName evidence="3">PF03932 family protein CutC</fullName>
    </recommendedName>
</protein>
<reference evidence="4 5" key="1">
    <citation type="submission" date="2017-05" db="EMBL/GenBank/DDBJ databases">
        <title>Vagococcus spp. assemblies.</title>
        <authorList>
            <person name="Gulvik C.A."/>
        </authorList>
    </citation>
    <scope>NUCLEOTIDE SEQUENCE [LARGE SCALE GENOMIC DNA]</scope>
    <source>
        <strain evidence="4 5">CCUG 41755</strain>
    </source>
</reference>
<organism evidence="4 5">
    <name type="scientific">Vagococcus fessus</name>
    <dbReference type="NCBI Taxonomy" id="120370"/>
    <lineage>
        <taxon>Bacteria</taxon>
        <taxon>Bacillati</taxon>
        <taxon>Bacillota</taxon>
        <taxon>Bacilli</taxon>
        <taxon>Lactobacillales</taxon>
        <taxon>Enterococcaceae</taxon>
        <taxon>Vagococcus</taxon>
    </lineage>
</organism>
<dbReference type="GO" id="GO:0005737">
    <property type="term" value="C:cytoplasm"/>
    <property type="evidence" value="ECO:0007669"/>
    <property type="project" value="UniProtKB-SubCell"/>
</dbReference>
<keyword evidence="2 3" id="KW-0963">Cytoplasm</keyword>
<dbReference type="FunFam" id="3.20.20.380:FF:000003">
    <property type="entry name" value="Copper homeostasis protein CutC"/>
    <property type="match status" value="1"/>
</dbReference>
<dbReference type="PANTHER" id="PTHR12598:SF0">
    <property type="entry name" value="COPPER HOMEOSTASIS PROTEIN CUTC HOMOLOG"/>
    <property type="match status" value="1"/>
</dbReference>
<dbReference type="GO" id="GO:0005507">
    <property type="term" value="F:copper ion binding"/>
    <property type="evidence" value="ECO:0007669"/>
    <property type="project" value="TreeGrafter"/>
</dbReference>
<dbReference type="SUPFAM" id="SSF110395">
    <property type="entry name" value="CutC-like"/>
    <property type="match status" value="1"/>
</dbReference>
<dbReference type="RefSeq" id="WP_126831550.1">
    <property type="nucleotide sequence ID" value="NZ_CBCRYB010000001.1"/>
</dbReference>
<dbReference type="OrthoDB" id="9815677at2"/>
<dbReference type="AlphaFoldDB" id="A0A430A8E9"/>
<evidence type="ECO:0000256" key="3">
    <source>
        <dbReference type="HAMAP-Rule" id="MF_00795"/>
    </source>
</evidence>
<comment type="similarity">
    <text evidence="1 3">Belongs to the CutC family.</text>
</comment>
<keyword evidence="5" id="KW-1185">Reference proteome</keyword>
<dbReference type="HAMAP" id="MF_00795">
    <property type="entry name" value="CutC"/>
    <property type="match status" value="1"/>
</dbReference>
<evidence type="ECO:0000256" key="2">
    <source>
        <dbReference type="ARBA" id="ARBA00022490"/>
    </source>
</evidence>